<proteinExistence type="predicted"/>
<feature type="chain" id="PRO_5015139682" description="Copper chaperone PCu(A)C" evidence="2">
    <location>
        <begin position="27"/>
        <end position="202"/>
    </location>
</feature>
<evidence type="ECO:0008006" key="5">
    <source>
        <dbReference type="Google" id="ProtNLM"/>
    </source>
</evidence>
<evidence type="ECO:0000256" key="1">
    <source>
        <dbReference type="SAM" id="MobiDB-lite"/>
    </source>
</evidence>
<feature type="compositionally biased region" description="Basic and acidic residues" evidence="1">
    <location>
        <begin position="176"/>
        <end position="202"/>
    </location>
</feature>
<reference evidence="3 4" key="1">
    <citation type="journal article" date="2018" name="Genome Announc.">
        <title>Draft Genome Sequence of "Candidatus Phycosocius bacilliformis," an Alphaproteobacterial Ectosymbiont of the Hydrocarbon-Producing Green Alga Botryococcus braunii.</title>
        <authorList>
            <person name="Tanabe Y."/>
            <person name="Yamaguchi H."/>
            <person name="Watanabe M.M."/>
        </authorList>
    </citation>
    <scope>NUCLEOTIDE SEQUENCE [LARGE SCALE GENOMIC DNA]</scope>
    <source>
        <strain evidence="3 4">BOTRYCO-2</strain>
    </source>
</reference>
<accession>A0A2P2E915</accession>
<dbReference type="SUPFAM" id="SSF110087">
    <property type="entry name" value="DR1885-like metal-binding protein"/>
    <property type="match status" value="1"/>
</dbReference>
<dbReference type="InterPro" id="IPR007410">
    <property type="entry name" value="LpqE-like"/>
</dbReference>
<name>A0A2P2E915_9PROT</name>
<dbReference type="AlphaFoldDB" id="A0A2P2E915"/>
<dbReference type="PROSITE" id="PS51257">
    <property type="entry name" value="PROKAR_LIPOPROTEIN"/>
    <property type="match status" value="1"/>
</dbReference>
<dbReference type="EMBL" id="BFBR01000003">
    <property type="protein sequence ID" value="GBF57550.1"/>
    <property type="molecule type" value="Genomic_DNA"/>
</dbReference>
<keyword evidence="2" id="KW-0732">Signal</keyword>
<dbReference type="RefSeq" id="WP_192576198.1">
    <property type="nucleotide sequence ID" value="NZ_BFBR01000003.1"/>
</dbReference>
<dbReference type="Proteomes" id="UP000245086">
    <property type="component" value="Unassembled WGS sequence"/>
</dbReference>
<dbReference type="InterPro" id="IPR036182">
    <property type="entry name" value="PCuAC_sf"/>
</dbReference>
<protein>
    <recommendedName>
        <fullName evidence="5">Copper chaperone PCu(A)C</fullName>
    </recommendedName>
</protein>
<dbReference type="Gene3D" id="2.60.40.1890">
    <property type="entry name" value="PCu(A)C copper chaperone"/>
    <property type="match status" value="1"/>
</dbReference>
<dbReference type="PANTHER" id="PTHR36302:SF1">
    <property type="entry name" value="COPPER CHAPERONE PCU(A)C"/>
    <property type="match status" value="1"/>
</dbReference>
<organism evidence="3 4">
    <name type="scientific">Candidatus Phycosocius bacilliformis</name>
    <dbReference type="NCBI Taxonomy" id="1445552"/>
    <lineage>
        <taxon>Bacteria</taxon>
        <taxon>Pseudomonadati</taxon>
        <taxon>Pseudomonadota</taxon>
        <taxon>Alphaproteobacteria</taxon>
        <taxon>Caulobacterales</taxon>
        <taxon>Caulobacterales incertae sedis</taxon>
        <taxon>Candidatus Phycosocius</taxon>
    </lineage>
</organism>
<evidence type="ECO:0000256" key="2">
    <source>
        <dbReference type="SAM" id="SignalP"/>
    </source>
</evidence>
<comment type="caution">
    <text evidence="3">The sequence shown here is derived from an EMBL/GenBank/DDBJ whole genome shotgun (WGS) entry which is preliminary data.</text>
</comment>
<feature type="region of interest" description="Disordered" evidence="1">
    <location>
        <begin position="173"/>
        <end position="202"/>
    </location>
</feature>
<feature type="signal peptide" evidence="2">
    <location>
        <begin position="1"/>
        <end position="26"/>
    </location>
</feature>
<keyword evidence="4" id="KW-1185">Reference proteome</keyword>
<evidence type="ECO:0000313" key="3">
    <source>
        <dbReference type="EMBL" id="GBF57550.1"/>
    </source>
</evidence>
<dbReference type="Pfam" id="PF04314">
    <property type="entry name" value="PCuAC"/>
    <property type="match status" value="1"/>
</dbReference>
<evidence type="ECO:0000313" key="4">
    <source>
        <dbReference type="Proteomes" id="UP000245086"/>
    </source>
</evidence>
<dbReference type="PANTHER" id="PTHR36302">
    <property type="entry name" value="BLR7088 PROTEIN"/>
    <property type="match status" value="1"/>
</dbReference>
<gene>
    <name evidence="3" type="ORF">PbB2_01217</name>
</gene>
<sequence>MVSLTRHMIAVGLLAASMGLSGCGPAATTQSKANQTAATGNQDQFPLASLGIINAKLRTPVAGRPSAGYLGIENQGQEADRLMAITSPDFGRVEMHDTQSDGGMKKMVKLDGVEIGPGNTVDFAPGGKHLMLFEPTRPLKNGDTVSMELTFANAGPMTIRFTVLDEIPRQPSGMGDMDHSKMDHSQMDHSGMDHGAMDAPKQ</sequence>
<dbReference type="InterPro" id="IPR058248">
    <property type="entry name" value="Lxx211020-like"/>
</dbReference>